<dbReference type="Pfam" id="PF19827">
    <property type="entry name" value="DUF6308"/>
    <property type="match status" value="1"/>
</dbReference>
<name>A0A5N6MSH0_9MICC</name>
<comment type="caution">
    <text evidence="1">The sequence shown here is derived from an EMBL/GenBank/DDBJ whole genome shotgun (WGS) entry which is preliminary data.</text>
</comment>
<dbReference type="EMBL" id="VTFX01000001">
    <property type="protein sequence ID" value="KAD4060044.1"/>
    <property type="molecule type" value="Genomic_DNA"/>
</dbReference>
<dbReference type="InterPro" id="IPR046275">
    <property type="entry name" value="DUF6308"/>
</dbReference>
<evidence type="ECO:0000313" key="2">
    <source>
        <dbReference type="Proteomes" id="UP000326852"/>
    </source>
</evidence>
<protein>
    <submittedName>
        <fullName evidence="1">Uncharacterized protein</fullName>
    </submittedName>
</protein>
<evidence type="ECO:0000313" key="1">
    <source>
        <dbReference type="EMBL" id="KAD4060044.1"/>
    </source>
</evidence>
<dbReference type="RefSeq" id="WP_152271284.1">
    <property type="nucleotide sequence ID" value="NZ_VTFX01000001.1"/>
</dbReference>
<keyword evidence="2" id="KW-1185">Reference proteome</keyword>
<gene>
    <name evidence="1" type="ORF">GD627_02950</name>
</gene>
<dbReference type="AlphaFoldDB" id="A0A5N6MSH0"/>
<organism evidence="1 2">
    <name type="scientific">Arthrobacter yangruifuii</name>
    <dbReference type="NCBI Taxonomy" id="2606616"/>
    <lineage>
        <taxon>Bacteria</taxon>
        <taxon>Bacillati</taxon>
        <taxon>Actinomycetota</taxon>
        <taxon>Actinomycetes</taxon>
        <taxon>Micrococcales</taxon>
        <taxon>Micrococcaceae</taxon>
        <taxon>Arthrobacter</taxon>
    </lineage>
</organism>
<proteinExistence type="predicted"/>
<dbReference type="Proteomes" id="UP000326852">
    <property type="component" value="Unassembled WGS sequence"/>
</dbReference>
<sequence length="225" mass="24173">MDLPAILDPGREQQAAGLLRSYYTRKLTSGRVRTGAYFDTWAGGGATPDAVNRLTADDLVAITLLGEDLKGPAALGLLGTHAAAIAALLESIPADLDMADVTPRDFAQLYGKDSAAWQLWDVVRGYAGGQWRMGAAKTSKLLARKRPRLIPIWDPALTRAADLTSSLTYWAEWHRLLTADGGALARRLDAVQAAAGLPSPVSALRAMDVVLWMDAKQRSYRSGGE</sequence>
<accession>A0A5N6MSH0</accession>
<reference evidence="1 2" key="1">
    <citation type="submission" date="2019-08" db="EMBL/GenBank/DDBJ databases">
        <title>Arthrobacter sp. nov., isolated from plateau pika and Tibetan wild ass.</title>
        <authorList>
            <person name="Ge Y."/>
        </authorList>
    </citation>
    <scope>NUCLEOTIDE SEQUENCE [LARGE SCALE GENOMIC DNA]</scope>
    <source>
        <strain evidence="1 2">785</strain>
    </source>
</reference>